<feature type="domain" description="Enoyl reductase (ER)" evidence="2">
    <location>
        <begin position="8"/>
        <end position="317"/>
    </location>
</feature>
<dbReference type="EMBL" id="CP047166">
    <property type="protein sequence ID" value="QRF67151.1"/>
    <property type="molecule type" value="Genomic_DNA"/>
</dbReference>
<dbReference type="Gene3D" id="3.90.180.10">
    <property type="entry name" value="Medium-chain alcohol dehydrogenases, catalytic domain"/>
    <property type="match status" value="1"/>
</dbReference>
<evidence type="ECO:0000313" key="4">
    <source>
        <dbReference type="Proteomes" id="UP000596387"/>
    </source>
</evidence>
<dbReference type="PANTHER" id="PTHR43677">
    <property type="entry name" value="SHORT-CHAIN DEHYDROGENASE/REDUCTASE"/>
    <property type="match status" value="1"/>
</dbReference>
<dbReference type="SMART" id="SM00829">
    <property type="entry name" value="PKS_ER"/>
    <property type="match status" value="1"/>
</dbReference>
<dbReference type="InterPro" id="IPR036291">
    <property type="entry name" value="NAD(P)-bd_dom_sf"/>
</dbReference>
<reference evidence="3 4" key="1">
    <citation type="submission" date="2019-12" db="EMBL/GenBank/DDBJ databases">
        <title>Complete Genome Sequence of a Quorum-Sensing Bacterium,Rhodobacteraceae bacterium C31, Isolated from a marine microalgae symbiotic bacteria.</title>
        <authorList>
            <person name="Zhang Y."/>
        </authorList>
    </citation>
    <scope>NUCLEOTIDE SEQUENCE [LARGE SCALE GENOMIC DNA]</scope>
    <source>
        <strain evidence="3 4">C31</strain>
    </source>
</reference>
<dbReference type="Gene3D" id="3.40.50.720">
    <property type="entry name" value="NAD(P)-binding Rossmann-like Domain"/>
    <property type="match status" value="1"/>
</dbReference>
<dbReference type="CDD" id="cd08241">
    <property type="entry name" value="QOR1"/>
    <property type="match status" value="1"/>
</dbReference>
<sequence>MRALLLSSHESPPSLVETAEPEPAKGEIKVRIATCGLNFADLLMMKGTYQDTPALPFVMGMEVAGRVEAVGAGVTGFAPGDRVAVYGGQGGLAELGCFPAERAVKLPDSMGWTEAAAFQIAYGTSHLALDHRARLQPGETLLVLGAAGGVGLTAVEIGHLMGARVVACARGADKLEAAKAAGADVLIDATTQDIRAEMKALGGADVVYDPVGGEQFAAAFRACRPEARILTIGFASGEVPQIKANHLLVKNLSVLGLYWGGYLSFRPEVLTRSLQQLIAWHGEGRLTPHVSNVLPLDRAEEGMALLRDRNSTGKVVITIQDI</sequence>
<dbReference type="InterPro" id="IPR051397">
    <property type="entry name" value="Zn-ADH-like_protein"/>
</dbReference>
<evidence type="ECO:0000256" key="1">
    <source>
        <dbReference type="SAM" id="MobiDB-lite"/>
    </source>
</evidence>
<feature type="compositionally biased region" description="Low complexity" evidence="1">
    <location>
        <begin position="1"/>
        <end position="15"/>
    </location>
</feature>
<name>A0ABX7FAK4_9RHOB</name>
<accession>A0ABX7FAK4</accession>
<protein>
    <submittedName>
        <fullName evidence="3">Zinc-binding dehydrogenase</fullName>
    </submittedName>
</protein>
<dbReference type="SUPFAM" id="SSF51735">
    <property type="entry name" value="NAD(P)-binding Rossmann-fold domains"/>
    <property type="match status" value="1"/>
</dbReference>
<dbReference type="PANTHER" id="PTHR43677:SF4">
    <property type="entry name" value="QUINONE OXIDOREDUCTASE-LIKE PROTEIN 2"/>
    <property type="match status" value="1"/>
</dbReference>
<proteinExistence type="predicted"/>
<gene>
    <name evidence="3" type="ORF">GQA70_13035</name>
</gene>
<dbReference type="InterPro" id="IPR013149">
    <property type="entry name" value="ADH-like_C"/>
</dbReference>
<dbReference type="SUPFAM" id="SSF50129">
    <property type="entry name" value="GroES-like"/>
    <property type="match status" value="1"/>
</dbReference>
<keyword evidence="4" id="KW-1185">Reference proteome</keyword>
<dbReference type="Pfam" id="PF00107">
    <property type="entry name" value="ADH_zinc_N"/>
    <property type="match status" value="1"/>
</dbReference>
<dbReference type="InterPro" id="IPR011032">
    <property type="entry name" value="GroES-like_sf"/>
</dbReference>
<dbReference type="RefSeq" id="WP_023850049.1">
    <property type="nucleotide sequence ID" value="NZ_CP047166.1"/>
</dbReference>
<feature type="region of interest" description="Disordered" evidence="1">
    <location>
        <begin position="1"/>
        <end position="22"/>
    </location>
</feature>
<dbReference type="Proteomes" id="UP000596387">
    <property type="component" value="Chromosome"/>
</dbReference>
<dbReference type="InterPro" id="IPR020843">
    <property type="entry name" value="ER"/>
</dbReference>
<dbReference type="InterPro" id="IPR013154">
    <property type="entry name" value="ADH-like_N"/>
</dbReference>
<dbReference type="Pfam" id="PF08240">
    <property type="entry name" value="ADH_N"/>
    <property type="match status" value="1"/>
</dbReference>
<evidence type="ECO:0000313" key="3">
    <source>
        <dbReference type="EMBL" id="QRF67151.1"/>
    </source>
</evidence>
<evidence type="ECO:0000259" key="2">
    <source>
        <dbReference type="SMART" id="SM00829"/>
    </source>
</evidence>
<organism evidence="3 4">
    <name type="scientific">Ponticoccus alexandrii</name>
    <dbReference type="NCBI Taxonomy" id="1943633"/>
    <lineage>
        <taxon>Bacteria</taxon>
        <taxon>Pseudomonadati</taxon>
        <taxon>Pseudomonadota</taxon>
        <taxon>Alphaproteobacteria</taxon>
        <taxon>Rhodobacterales</taxon>
        <taxon>Roseobacteraceae</taxon>
        <taxon>Ponticoccus</taxon>
    </lineage>
</organism>